<dbReference type="Gene3D" id="3.40.50.2300">
    <property type="match status" value="1"/>
</dbReference>
<dbReference type="PANTHER" id="PTHR44591:SF14">
    <property type="entry name" value="PROTEIN PILG"/>
    <property type="match status" value="1"/>
</dbReference>
<organism evidence="5 6">
    <name type="scientific">Mucilaginibacter pallidiroseus</name>
    <dbReference type="NCBI Taxonomy" id="2599295"/>
    <lineage>
        <taxon>Bacteria</taxon>
        <taxon>Pseudomonadati</taxon>
        <taxon>Bacteroidota</taxon>
        <taxon>Sphingobacteriia</taxon>
        <taxon>Sphingobacteriales</taxon>
        <taxon>Sphingobacteriaceae</taxon>
        <taxon>Mucilaginibacter</taxon>
    </lineage>
</organism>
<protein>
    <submittedName>
        <fullName evidence="5">Response regulator</fullName>
    </submittedName>
</protein>
<dbReference type="PROSITE" id="PS50110">
    <property type="entry name" value="RESPONSE_REGULATORY"/>
    <property type="match status" value="1"/>
</dbReference>
<evidence type="ECO:0000313" key="6">
    <source>
        <dbReference type="Proteomes" id="UP000320042"/>
    </source>
</evidence>
<dbReference type="InterPro" id="IPR011006">
    <property type="entry name" value="CheY-like_superfamily"/>
</dbReference>
<keyword evidence="1 3" id="KW-0597">Phosphoprotein</keyword>
<proteinExistence type="predicted"/>
<keyword evidence="6" id="KW-1185">Reference proteome</keyword>
<evidence type="ECO:0000313" key="5">
    <source>
        <dbReference type="EMBL" id="TWR24062.1"/>
    </source>
</evidence>
<evidence type="ECO:0000256" key="1">
    <source>
        <dbReference type="ARBA" id="ARBA00022553"/>
    </source>
</evidence>
<dbReference type="Pfam" id="PF00072">
    <property type="entry name" value="Response_reg"/>
    <property type="match status" value="1"/>
</dbReference>
<evidence type="ECO:0000256" key="3">
    <source>
        <dbReference type="PROSITE-ProRule" id="PRU00169"/>
    </source>
</evidence>
<sequence>MIKLSIFLVEDDALIAASLIHIIASLGHTVCGHAQTYDEAIEQLPAADADLVILDIMLKGEKTGIDVANFINANLHLPFIIQSSISSFDVMLEARKTGPCAILKKPVSKALLQTSLAIIAV</sequence>
<dbReference type="OrthoDB" id="1646880at2"/>
<dbReference type="RefSeq" id="WP_146383486.1">
    <property type="nucleotide sequence ID" value="NZ_VOEJ01000012.1"/>
</dbReference>
<dbReference type="InterPro" id="IPR001789">
    <property type="entry name" value="Sig_transdc_resp-reg_receiver"/>
</dbReference>
<evidence type="ECO:0000256" key="2">
    <source>
        <dbReference type="ARBA" id="ARBA00023012"/>
    </source>
</evidence>
<feature type="modified residue" description="4-aspartylphosphate" evidence="3">
    <location>
        <position position="55"/>
    </location>
</feature>
<feature type="domain" description="Response regulatory" evidence="4">
    <location>
        <begin position="5"/>
        <end position="120"/>
    </location>
</feature>
<reference evidence="5 6" key="1">
    <citation type="submission" date="2019-07" db="EMBL/GenBank/DDBJ databases">
        <authorList>
            <person name="Kim J."/>
        </authorList>
    </citation>
    <scope>NUCLEOTIDE SEQUENCE [LARGE SCALE GENOMIC DNA]</scope>
    <source>
        <strain evidence="6">dk17</strain>
    </source>
</reference>
<dbReference type="SMART" id="SM00448">
    <property type="entry name" value="REC"/>
    <property type="match status" value="1"/>
</dbReference>
<dbReference type="AlphaFoldDB" id="A0A563TZ86"/>
<dbReference type="EMBL" id="VOEJ01000012">
    <property type="protein sequence ID" value="TWR24062.1"/>
    <property type="molecule type" value="Genomic_DNA"/>
</dbReference>
<comment type="caution">
    <text evidence="5">The sequence shown here is derived from an EMBL/GenBank/DDBJ whole genome shotgun (WGS) entry which is preliminary data.</text>
</comment>
<name>A0A563TZ86_9SPHI</name>
<dbReference type="SUPFAM" id="SSF52172">
    <property type="entry name" value="CheY-like"/>
    <property type="match status" value="1"/>
</dbReference>
<dbReference type="GO" id="GO:0000160">
    <property type="term" value="P:phosphorelay signal transduction system"/>
    <property type="evidence" value="ECO:0007669"/>
    <property type="project" value="UniProtKB-KW"/>
</dbReference>
<dbReference type="InterPro" id="IPR050595">
    <property type="entry name" value="Bact_response_regulator"/>
</dbReference>
<gene>
    <name evidence="5" type="ORF">FPZ43_18825</name>
</gene>
<keyword evidence="2" id="KW-0902">Two-component regulatory system</keyword>
<evidence type="ECO:0000259" key="4">
    <source>
        <dbReference type="PROSITE" id="PS50110"/>
    </source>
</evidence>
<dbReference type="Proteomes" id="UP000320042">
    <property type="component" value="Unassembled WGS sequence"/>
</dbReference>
<accession>A0A563TZ86</accession>
<dbReference type="PANTHER" id="PTHR44591">
    <property type="entry name" value="STRESS RESPONSE REGULATOR PROTEIN 1"/>
    <property type="match status" value="1"/>
</dbReference>